<organism evidence="2 3">
    <name type="scientific">Phytophthora cactorum</name>
    <dbReference type="NCBI Taxonomy" id="29920"/>
    <lineage>
        <taxon>Eukaryota</taxon>
        <taxon>Sar</taxon>
        <taxon>Stramenopiles</taxon>
        <taxon>Oomycota</taxon>
        <taxon>Peronosporomycetes</taxon>
        <taxon>Peronosporales</taxon>
        <taxon>Peronosporaceae</taxon>
        <taxon>Phytophthora</taxon>
    </lineage>
</organism>
<protein>
    <recommendedName>
        <fullName evidence="4">DUF4280 domain-containing protein</fullName>
    </recommendedName>
</protein>
<name>A0A8T1AVL9_9STRA</name>
<feature type="compositionally biased region" description="Basic and acidic residues" evidence="1">
    <location>
        <begin position="1106"/>
        <end position="1128"/>
    </location>
</feature>
<comment type="caution">
    <text evidence="2">The sequence shown here is derived from an EMBL/GenBank/DDBJ whole genome shotgun (WGS) entry which is preliminary data.</text>
</comment>
<sequence>MDRDFRLAKRIQEAEASSGQLMTQEEVTYGVRQGLIETEEESIMLNNQRIWDGLLTLPIPDHLVQVPRGKLQDDRNSHERDEVMWIDEQKGISLGLSRSSHPLHVSQIERMGSVITDQIRMLKKDAQWLNEETVQGDSLIVFYGESIQPSTLGMAYDIVFVTSVRGRAVTGNGGLEMLLPMLFKALMSGGFGGEFTYVVRGAEISCSQGSDPGVLNLPLSHGIYIKEQPVLNVADVIPLANVGRCGFCKMDGALCDPDTFFNKWSQGKEDVLVEGEAALLSRSELICRKGGIIKIEVDGQLDIHVHWPYGKIRLDKLELNQQAGGHARLFFSGWVDEEWEETMIQKAGSHDRVGFIQKDDSGRELPLFKGQLHEIKVEAARGVVYVKASVISHTYELDTLQRTKSYQNEKLRYLDIVNRVMKGYPEGDYIDFAFDDTKTGAFIMQYQETDWCFLKRLASHLGAELVPDVTAHKPRFWIGYPEGRGAFELKSIPFEKSRNIERFLHTEAQGKHVVSEEKYTTYSFNLGQELQLGDEVSSDGHIYNITSRQAMLERSLLQWKYTCALPASHPLPRQLQTMITGAAIEGKIIDVKRNQVRVHLDMDEGQQAGEARWFPYAAEGSQVWYMMPEPGAKVKLYFPSAEEDEAMVMQSVRQEPTETEHVEKSSKAMQDPGVKSFGNPQGKSFTLGDSELVMNAQEGALFISMAAANGVTLNSTTHVQIQCKGDLNISGASVSLEGTEGLYIQTMTDHVELVEEVNGKSENVVLEAEIHRSFDMIQSAFDQSLAMMGESALKESRLKRNRDAREKGKLDGVIEEGKSLLSMVGDVADLAFTGVMGDDNAREVYGWVKGEAVGTLTERNATVQGTITGVSNVIDYTGDLVTGQKSRDQVKQDGASVAEAYAKPFMDLKGEDYRTMLTMTEQESHDAGLNDVGATMRVVDTAGAIFGGASLVKNGVKVLKGGGKKSGHGDGAKGGVPHGHGDGPDGSSGGVMKDGKLKTNAALMPSSLAELGERISQALGKMTAGAAASVPWRVRFMQSVDGRPFMVIVKKDNHMFSDTGGNRGKGSDSGSSKGSPNTSHVDSKESSKGTVSKESSTTSSNVTPVKSKDISKPKDGAKGGKAEATGEVKYKEGYYVEHLTGKVVGEVELRPSVE</sequence>
<proteinExistence type="predicted"/>
<accession>A0A8T1AVL9</accession>
<evidence type="ECO:0008006" key="4">
    <source>
        <dbReference type="Google" id="ProtNLM"/>
    </source>
</evidence>
<reference evidence="2" key="1">
    <citation type="submission" date="2018-10" db="EMBL/GenBank/DDBJ databases">
        <title>Effector identification in a new, highly contiguous assembly of the strawberry crown rot pathogen Phytophthora cactorum.</title>
        <authorList>
            <person name="Armitage A.D."/>
            <person name="Nellist C.F."/>
            <person name="Bates H."/>
            <person name="Vickerstaff R.J."/>
            <person name="Harrison R.J."/>
        </authorList>
    </citation>
    <scope>NUCLEOTIDE SEQUENCE</scope>
    <source>
        <strain evidence="2">4040</strain>
    </source>
</reference>
<feature type="compositionally biased region" description="Polar residues" evidence="1">
    <location>
        <begin position="1088"/>
        <end position="1104"/>
    </location>
</feature>
<dbReference type="Proteomes" id="UP000736787">
    <property type="component" value="Unassembled WGS sequence"/>
</dbReference>
<feature type="compositionally biased region" description="Basic and acidic residues" evidence="1">
    <location>
        <begin position="657"/>
        <end position="666"/>
    </location>
</feature>
<dbReference type="Gene3D" id="3.55.50.10">
    <property type="entry name" value="Baseplate protein-like domains"/>
    <property type="match status" value="1"/>
</dbReference>
<dbReference type="AlphaFoldDB" id="A0A8T1AVL9"/>
<feature type="compositionally biased region" description="Gly residues" evidence="1">
    <location>
        <begin position="972"/>
        <end position="989"/>
    </location>
</feature>
<evidence type="ECO:0000256" key="1">
    <source>
        <dbReference type="SAM" id="MobiDB-lite"/>
    </source>
</evidence>
<feature type="compositionally biased region" description="Low complexity" evidence="1">
    <location>
        <begin position="1068"/>
        <end position="1079"/>
    </location>
</feature>
<feature type="region of interest" description="Disordered" evidence="1">
    <location>
        <begin position="657"/>
        <end position="679"/>
    </location>
</feature>
<dbReference type="InterPro" id="IPR025460">
    <property type="entry name" value="DUF4280"/>
</dbReference>
<evidence type="ECO:0000313" key="3">
    <source>
        <dbReference type="Proteomes" id="UP000736787"/>
    </source>
</evidence>
<gene>
    <name evidence="2" type="ORF">PC117_g24618</name>
</gene>
<dbReference type="Pfam" id="PF14107">
    <property type="entry name" value="DUF4280"/>
    <property type="match status" value="1"/>
</dbReference>
<feature type="region of interest" description="Disordered" evidence="1">
    <location>
        <begin position="1055"/>
        <end position="1128"/>
    </location>
</feature>
<evidence type="ECO:0000313" key="2">
    <source>
        <dbReference type="EMBL" id="KAG2889809.1"/>
    </source>
</evidence>
<dbReference type="EMBL" id="RCMK01001696">
    <property type="protein sequence ID" value="KAG2889809.1"/>
    <property type="molecule type" value="Genomic_DNA"/>
</dbReference>
<dbReference type="SUPFAM" id="SSF69279">
    <property type="entry name" value="Phage tail proteins"/>
    <property type="match status" value="1"/>
</dbReference>
<feature type="region of interest" description="Disordered" evidence="1">
    <location>
        <begin position="962"/>
        <end position="995"/>
    </location>
</feature>